<organism evidence="2 3">
    <name type="scientific">Liquidambar formosana</name>
    <name type="common">Formosan gum</name>
    <dbReference type="NCBI Taxonomy" id="63359"/>
    <lineage>
        <taxon>Eukaryota</taxon>
        <taxon>Viridiplantae</taxon>
        <taxon>Streptophyta</taxon>
        <taxon>Embryophyta</taxon>
        <taxon>Tracheophyta</taxon>
        <taxon>Spermatophyta</taxon>
        <taxon>Magnoliopsida</taxon>
        <taxon>eudicotyledons</taxon>
        <taxon>Gunneridae</taxon>
        <taxon>Pentapetalae</taxon>
        <taxon>Saxifragales</taxon>
        <taxon>Altingiaceae</taxon>
        <taxon>Liquidambar</taxon>
    </lineage>
</organism>
<name>A0AAP0SD37_LIQFO</name>
<keyword evidence="1" id="KW-1133">Transmembrane helix</keyword>
<keyword evidence="1" id="KW-0812">Transmembrane</keyword>
<sequence length="125" mass="14190">MSYVSSWIFFFFLSFFLFHLLGLTLVVWSSTLTLLRKLNLSSLLSLLLSNMLIFRVYLASLCPLTFASINYFHITIWNVAYGMLDHKQDCKSIHPQSSLDMQPLSNPWSCAQAHVSFLASASVCA</sequence>
<proteinExistence type="predicted"/>
<comment type="caution">
    <text evidence="2">The sequence shown here is derived from an EMBL/GenBank/DDBJ whole genome shotgun (WGS) entry which is preliminary data.</text>
</comment>
<evidence type="ECO:0000256" key="1">
    <source>
        <dbReference type="SAM" id="Phobius"/>
    </source>
</evidence>
<gene>
    <name evidence="2" type="ORF">L1049_020428</name>
</gene>
<dbReference type="AlphaFoldDB" id="A0AAP0SD37"/>
<dbReference type="EMBL" id="JBBPBK010000001">
    <property type="protein sequence ID" value="KAK9292456.1"/>
    <property type="molecule type" value="Genomic_DNA"/>
</dbReference>
<keyword evidence="1" id="KW-0472">Membrane</keyword>
<evidence type="ECO:0000313" key="3">
    <source>
        <dbReference type="Proteomes" id="UP001415857"/>
    </source>
</evidence>
<feature type="transmembrane region" description="Helical" evidence="1">
    <location>
        <begin position="6"/>
        <end position="28"/>
    </location>
</feature>
<accession>A0AAP0SD37</accession>
<keyword evidence="3" id="KW-1185">Reference proteome</keyword>
<reference evidence="2 3" key="1">
    <citation type="journal article" date="2024" name="Plant J.">
        <title>Genome sequences and population genomics reveal climatic adaptation and genomic divergence between two closely related sweetgum species.</title>
        <authorList>
            <person name="Xu W.Q."/>
            <person name="Ren C.Q."/>
            <person name="Zhang X.Y."/>
            <person name="Comes H.P."/>
            <person name="Liu X.H."/>
            <person name="Li Y.G."/>
            <person name="Kettle C.J."/>
            <person name="Jalonen R."/>
            <person name="Gaisberger H."/>
            <person name="Ma Y.Z."/>
            <person name="Qiu Y.X."/>
        </authorList>
    </citation>
    <scope>NUCLEOTIDE SEQUENCE [LARGE SCALE GENOMIC DNA]</scope>
    <source>
        <strain evidence="2">Hangzhou</strain>
    </source>
</reference>
<protein>
    <submittedName>
        <fullName evidence="2">Uncharacterized protein</fullName>
    </submittedName>
</protein>
<evidence type="ECO:0000313" key="2">
    <source>
        <dbReference type="EMBL" id="KAK9292456.1"/>
    </source>
</evidence>
<dbReference type="Proteomes" id="UP001415857">
    <property type="component" value="Unassembled WGS sequence"/>
</dbReference>